<dbReference type="EMBL" id="CAIIXF020000001">
    <property type="protein sequence ID" value="CAH1772621.1"/>
    <property type="molecule type" value="Genomic_DNA"/>
</dbReference>
<dbReference type="CDD" id="cd00170">
    <property type="entry name" value="SEC14"/>
    <property type="match status" value="1"/>
</dbReference>
<dbReference type="SMART" id="SM00516">
    <property type="entry name" value="SEC14"/>
    <property type="match status" value="1"/>
</dbReference>
<organism evidence="1 2">
    <name type="scientific">Owenia fusiformis</name>
    <name type="common">Polychaete worm</name>
    <dbReference type="NCBI Taxonomy" id="6347"/>
    <lineage>
        <taxon>Eukaryota</taxon>
        <taxon>Metazoa</taxon>
        <taxon>Spiralia</taxon>
        <taxon>Lophotrochozoa</taxon>
        <taxon>Annelida</taxon>
        <taxon>Polychaeta</taxon>
        <taxon>Sedentaria</taxon>
        <taxon>Canalipalpata</taxon>
        <taxon>Sabellida</taxon>
        <taxon>Oweniida</taxon>
        <taxon>Oweniidae</taxon>
        <taxon>Owenia</taxon>
    </lineage>
</organism>
<dbReference type="InterPro" id="IPR053012">
    <property type="entry name" value="ER-organelle_contact"/>
</dbReference>
<keyword evidence="2" id="KW-1185">Reference proteome</keyword>
<dbReference type="InterPro" id="IPR001251">
    <property type="entry name" value="CRAL-TRIO_dom"/>
</dbReference>
<dbReference type="PANTHER" id="PTHR46384:SF1">
    <property type="entry name" value="MOTILE SPERM DOMAIN-CONTAINING PROTEIN 2"/>
    <property type="match status" value="1"/>
</dbReference>
<protein>
    <submittedName>
        <fullName evidence="1">Uncharacterized protein</fullName>
    </submittedName>
</protein>
<accession>A0A8J1UTM4</accession>
<proteinExistence type="predicted"/>
<dbReference type="Proteomes" id="UP000749559">
    <property type="component" value="Unassembled WGS sequence"/>
</dbReference>
<name>A0A8J1UTM4_OWEFU</name>
<dbReference type="OrthoDB" id="75724at2759"/>
<dbReference type="AlphaFoldDB" id="A0A8J1UTM4"/>
<dbReference type="InterPro" id="IPR036273">
    <property type="entry name" value="CRAL/TRIO_N_dom_sf"/>
</dbReference>
<dbReference type="Gene3D" id="3.40.525.10">
    <property type="entry name" value="CRAL-TRIO lipid binding domain"/>
    <property type="match status" value="1"/>
</dbReference>
<dbReference type="GO" id="GO:0140284">
    <property type="term" value="C:endoplasmic reticulum-endosome membrane contact site"/>
    <property type="evidence" value="ECO:0007669"/>
    <property type="project" value="TreeGrafter"/>
</dbReference>
<evidence type="ECO:0000313" key="2">
    <source>
        <dbReference type="Proteomes" id="UP000749559"/>
    </source>
</evidence>
<evidence type="ECO:0000313" key="1">
    <source>
        <dbReference type="EMBL" id="CAH1772621.1"/>
    </source>
</evidence>
<dbReference type="GO" id="GO:0012505">
    <property type="term" value="C:endomembrane system"/>
    <property type="evidence" value="ECO:0007669"/>
    <property type="project" value="TreeGrafter"/>
</dbReference>
<comment type="caution">
    <text evidence="1">The sequence shown here is derived from an EMBL/GenBank/DDBJ whole genome shotgun (WGS) entry which is preliminary data.</text>
</comment>
<dbReference type="InterPro" id="IPR036865">
    <property type="entry name" value="CRAL-TRIO_dom_sf"/>
</dbReference>
<gene>
    <name evidence="1" type="ORF">OFUS_LOCUS355</name>
</gene>
<dbReference type="SUPFAM" id="SSF46938">
    <property type="entry name" value="CRAL/TRIO N-terminal domain"/>
    <property type="match status" value="1"/>
</dbReference>
<dbReference type="Pfam" id="PF00650">
    <property type="entry name" value="CRAL_TRIO"/>
    <property type="match status" value="1"/>
</dbReference>
<dbReference type="SUPFAM" id="SSF52087">
    <property type="entry name" value="CRAL/TRIO domain"/>
    <property type="match status" value="1"/>
</dbReference>
<reference evidence="1" key="1">
    <citation type="submission" date="2022-03" db="EMBL/GenBank/DDBJ databases">
        <authorList>
            <person name="Martin C."/>
        </authorList>
    </citation>
    <scope>NUCLEOTIDE SEQUENCE</scope>
</reference>
<dbReference type="PROSITE" id="PS50191">
    <property type="entry name" value="CRAL_TRIO"/>
    <property type="match status" value="1"/>
</dbReference>
<dbReference type="PANTHER" id="PTHR46384">
    <property type="entry name" value="MOTILE SPERM DOMAIN-CONTAINING PROTEIN 2"/>
    <property type="match status" value="1"/>
</dbReference>
<sequence>MSITIEAAAPKVPELRKAFTYKYSNNIKTGVYDPRDVNRIETDDAYCRCFLRTLTSKGDVEKALPVMDECLKFRKEWEINDLNENSFPAEIWERNAVYYKGHTKDGNKILYINLKENDKKDDEARKMIQKFIAYHFNLHHRETPEKMAVVLIDMEGASTGNMDMNSVKFIITCFKIYFPAYLDYMLQYDMPFILTAAWKVISALLNKEQAAKIRMIKKGEMKNYLDDDNLKHWPHMQ</sequence>